<evidence type="ECO:0000256" key="11">
    <source>
        <dbReference type="ARBA" id="ARBA00023136"/>
    </source>
</evidence>
<evidence type="ECO:0000256" key="1">
    <source>
        <dbReference type="ARBA" id="ARBA00004448"/>
    </source>
</evidence>
<dbReference type="PROSITE" id="PS50920">
    <property type="entry name" value="SOLCAR"/>
    <property type="match status" value="3"/>
</dbReference>
<dbReference type="InterPro" id="IPR018247">
    <property type="entry name" value="EF_Hand_1_Ca_BS"/>
</dbReference>
<keyword evidence="11 12" id="KW-0472">Membrane</keyword>
<evidence type="ECO:0000256" key="6">
    <source>
        <dbReference type="ARBA" id="ARBA00022737"/>
    </source>
</evidence>
<dbReference type="InterPro" id="IPR002067">
    <property type="entry name" value="MCP"/>
</dbReference>
<dbReference type="InterPro" id="IPR011992">
    <property type="entry name" value="EF-hand-dom_pair"/>
</dbReference>
<evidence type="ECO:0000256" key="7">
    <source>
        <dbReference type="ARBA" id="ARBA00022792"/>
    </source>
</evidence>
<dbReference type="Gene3D" id="1.50.40.10">
    <property type="entry name" value="Mitochondrial carrier domain"/>
    <property type="match status" value="1"/>
</dbReference>
<feature type="repeat" description="Solcar" evidence="12">
    <location>
        <begin position="505"/>
        <end position="594"/>
    </location>
</feature>
<evidence type="ECO:0000256" key="5">
    <source>
        <dbReference type="ARBA" id="ARBA00022723"/>
    </source>
</evidence>
<evidence type="ECO:0000256" key="9">
    <source>
        <dbReference type="ARBA" id="ARBA00022989"/>
    </source>
</evidence>
<keyword evidence="10" id="KW-0496">Mitochondrion</keyword>
<gene>
    <name evidence="16" type="ORF">DFP72DRAFT_878464</name>
</gene>
<keyword evidence="4 12" id="KW-0812">Transmembrane</keyword>
<dbReference type="PANTHER" id="PTHR24089">
    <property type="entry name" value="SOLUTE CARRIER FAMILY 25"/>
    <property type="match status" value="1"/>
</dbReference>
<dbReference type="GO" id="GO:0055085">
    <property type="term" value="P:transmembrane transport"/>
    <property type="evidence" value="ECO:0007669"/>
    <property type="project" value="InterPro"/>
</dbReference>
<evidence type="ECO:0000256" key="4">
    <source>
        <dbReference type="ARBA" id="ARBA00022692"/>
    </source>
</evidence>
<feature type="compositionally biased region" description="Polar residues" evidence="14">
    <location>
        <begin position="66"/>
        <end position="80"/>
    </location>
</feature>
<protein>
    <submittedName>
        <fullName evidence="16">Mitochondrial carrier</fullName>
    </submittedName>
</protein>
<name>A0A8H6ID49_9AGAR</name>
<evidence type="ECO:0000256" key="2">
    <source>
        <dbReference type="ARBA" id="ARBA00006375"/>
    </source>
</evidence>
<feature type="domain" description="EF-hand" evidence="15">
    <location>
        <begin position="136"/>
        <end position="172"/>
    </location>
</feature>
<dbReference type="PROSITE" id="PS00018">
    <property type="entry name" value="EF_HAND_1"/>
    <property type="match status" value="1"/>
</dbReference>
<feature type="region of interest" description="Disordered" evidence="14">
    <location>
        <begin position="244"/>
        <end position="273"/>
    </location>
</feature>
<organism evidence="16 17">
    <name type="scientific">Ephemerocybe angulata</name>
    <dbReference type="NCBI Taxonomy" id="980116"/>
    <lineage>
        <taxon>Eukaryota</taxon>
        <taxon>Fungi</taxon>
        <taxon>Dikarya</taxon>
        <taxon>Basidiomycota</taxon>
        <taxon>Agaricomycotina</taxon>
        <taxon>Agaricomycetes</taxon>
        <taxon>Agaricomycetidae</taxon>
        <taxon>Agaricales</taxon>
        <taxon>Agaricineae</taxon>
        <taxon>Psathyrellaceae</taxon>
        <taxon>Ephemerocybe</taxon>
    </lineage>
</organism>
<feature type="repeat" description="Solcar" evidence="12">
    <location>
        <begin position="410"/>
        <end position="495"/>
    </location>
</feature>
<dbReference type="OrthoDB" id="270584at2759"/>
<dbReference type="InterPro" id="IPR002048">
    <property type="entry name" value="EF_hand_dom"/>
</dbReference>
<accession>A0A8H6ID49</accession>
<evidence type="ECO:0000313" key="17">
    <source>
        <dbReference type="Proteomes" id="UP000521943"/>
    </source>
</evidence>
<evidence type="ECO:0000256" key="12">
    <source>
        <dbReference type="PROSITE-ProRule" id="PRU00282"/>
    </source>
</evidence>
<feature type="repeat" description="Solcar" evidence="12">
    <location>
        <begin position="300"/>
        <end position="396"/>
    </location>
</feature>
<dbReference type="PROSITE" id="PS50222">
    <property type="entry name" value="EF_HAND_2"/>
    <property type="match status" value="1"/>
</dbReference>
<dbReference type="GO" id="GO:0005509">
    <property type="term" value="F:calcium ion binding"/>
    <property type="evidence" value="ECO:0007669"/>
    <property type="project" value="InterPro"/>
</dbReference>
<dbReference type="AlphaFoldDB" id="A0A8H6ID49"/>
<keyword evidence="3 13" id="KW-0813">Transport</keyword>
<keyword evidence="8" id="KW-0106">Calcium</keyword>
<comment type="subcellular location">
    <subcellularLocation>
        <location evidence="1">Mitochondrion inner membrane</location>
        <topology evidence="1">Multi-pass membrane protein</topology>
    </subcellularLocation>
</comment>
<dbReference type="SUPFAM" id="SSF47473">
    <property type="entry name" value="EF-hand"/>
    <property type="match status" value="1"/>
</dbReference>
<dbReference type="Gene3D" id="1.10.238.10">
    <property type="entry name" value="EF-hand"/>
    <property type="match status" value="1"/>
</dbReference>
<keyword evidence="17" id="KW-1185">Reference proteome</keyword>
<reference evidence="16 17" key="1">
    <citation type="submission" date="2020-07" db="EMBL/GenBank/DDBJ databases">
        <title>Comparative genomics of pyrophilous fungi reveals a link between fire events and developmental genes.</title>
        <authorList>
            <consortium name="DOE Joint Genome Institute"/>
            <person name="Steindorff A.S."/>
            <person name="Carver A."/>
            <person name="Calhoun S."/>
            <person name="Stillman K."/>
            <person name="Liu H."/>
            <person name="Lipzen A."/>
            <person name="Pangilinan J."/>
            <person name="Labutti K."/>
            <person name="Bruns T.D."/>
            <person name="Grigoriev I.V."/>
        </authorList>
    </citation>
    <scope>NUCLEOTIDE SEQUENCE [LARGE SCALE GENOMIC DNA]</scope>
    <source>
        <strain evidence="16 17">CBS 144469</strain>
    </source>
</reference>
<dbReference type="PRINTS" id="PR00926">
    <property type="entry name" value="MITOCARRIER"/>
</dbReference>
<comment type="caution">
    <text evidence="16">The sequence shown here is derived from an EMBL/GenBank/DDBJ whole genome shotgun (WGS) entry which is preliminary data.</text>
</comment>
<dbReference type="FunFam" id="1.50.40.10:FF:000016">
    <property type="entry name" value="Solute carrier family 25 member 23"/>
    <property type="match status" value="1"/>
</dbReference>
<evidence type="ECO:0000256" key="3">
    <source>
        <dbReference type="ARBA" id="ARBA00022448"/>
    </source>
</evidence>
<evidence type="ECO:0000313" key="16">
    <source>
        <dbReference type="EMBL" id="KAF6762299.1"/>
    </source>
</evidence>
<evidence type="ECO:0000256" key="10">
    <source>
        <dbReference type="ARBA" id="ARBA00023128"/>
    </source>
</evidence>
<keyword evidence="6" id="KW-0677">Repeat</keyword>
<dbReference type="GO" id="GO:0005743">
    <property type="term" value="C:mitochondrial inner membrane"/>
    <property type="evidence" value="ECO:0007669"/>
    <property type="project" value="UniProtKB-SubCell"/>
</dbReference>
<dbReference type="InterPro" id="IPR018108">
    <property type="entry name" value="MCP_transmembrane"/>
</dbReference>
<dbReference type="Pfam" id="PF00153">
    <property type="entry name" value="Mito_carr"/>
    <property type="match status" value="3"/>
</dbReference>
<dbReference type="SUPFAM" id="SSF103506">
    <property type="entry name" value="Mitochondrial carrier"/>
    <property type="match status" value="1"/>
</dbReference>
<keyword evidence="9" id="KW-1133">Transmembrane helix</keyword>
<keyword evidence="5" id="KW-0479">Metal-binding</keyword>
<evidence type="ECO:0000256" key="14">
    <source>
        <dbReference type="SAM" id="MobiDB-lite"/>
    </source>
</evidence>
<sequence>MSKPTSAPDHLDERHGADATMPSSSASTSRLPPPLSRDTQDSRPHTLAAFQQQEGSEQRKRRLQQIWGSLANSPVSSTQHVPDAAPEQHQQALTPEKAKSLKDMYDDELVGLCKSDPSTSRPSRITWDEFQRYADAKEVELWHIFHDELDLDGNGHLDPGELQTALKKAGIEIDPDTLSDFMSALSQDSEAAHAGQVTFSSFRDFLILLPRKVSATEIFRFYKVKRYLGDDGRGAARVNMEGDVSLSAEDKPPPPPPHKAAPHAEGFHLPQNNRTYDWDEEDEDFYDDDEIEDHQVLEGHTALKFLFAGGIAGAVSRTATAPFDRLKVFLITRPPELGGAVAVAKQPGFKLLASAVARIYTEGGALAFWTGNGLSVAKIFPESAIKFFAYESSKRAFAKYWDKVEDTRDISGVSRFLSGGIGGLTSQLTIYPMETLKTQMMSNAGQQRRSMLDAFRTVYSLNGFRGLYRGLTIGLIGVFPYSAIDMSTFEALKIAYCRSTGKNEPGVLELLAFGSVSGSVGAASVYPLNLVRTRYQASGSPGHPQHYTGIMDVAVKTWEAGGWRGFYRGLFPTLAKVVPAVSISYVVYEHTKRRLGV</sequence>
<evidence type="ECO:0000256" key="8">
    <source>
        <dbReference type="ARBA" id="ARBA00022837"/>
    </source>
</evidence>
<feature type="region of interest" description="Disordered" evidence="14">
    <location>
        <begin position="1"/>
        <end position="90"/>
    </location>
</feature>
<comment type="similarity">
    <text evidence="2 13">Belongs to the mitochondrial carrier (TC 2.A.29) family.</text>
</comment>
<evidence type="ECO:0000256" key="13">
    <source>
        <dbReference type="RuleBase" id="RU000488"/>
    </source>
</evidence>
<proteinExistence type="inferred from homology"/>
<dbReference type="InterPro" id="IPR023395">
    <property type="entry name" value="MCP_dom_sf"/>
</dbReference>
<feature type="compositionally biased region" description="Polar residues" evidence="14">
    <location>
        <begin position="21"/>
        <end position="30"/>
    </location>
</feature>
<evidence type="ECO:0000259" key="15">
    <source>
        <dbReference type="PROSITE" id="PS50222"/>
    </source>
</evidence>
<dbReference type="Proteomes" id="UP000521943">
    <property type="component" value="Unassembled WGS sequence"/>
</dbReference>
<keyword evidence="7" id="KW-0999">Mitochondrion inner membrane</keyword>
<dbReference type="EMBL" id="JACGCI010000008">
    <property type="protein sequence ID" value="KAF6762299.1"/>
    <property type="molecule type" value="Genomic_DNA"/>
</dbReference>